<keyword evidence="2" id="KW-1185">Reference proteome</keyword>
<evidence type="ECO:0000313" key="2">
    <source>
        <dbReference type="Proteomes" id="UP000076858"/>
    </source>
</evidence>
<reference evidence="1 2" key="1">
    <citation type="submission" date="2016-03" db="EMBL/GenBank/DDBJ databases">
        <title>EvidentialGene: Evidence-directed Construction of Genes on Genomes.</title>
        <authorList>
            <person name="Gilbert D.G."/>
            <person name="Choi J.-H."/>
            <person name="Mockaitis K."/>
            <person name="Colbourne J."/>
            <person name="Pfrender M."/>
        </authorList>
    </citation>
    <scope>NUCLEOTIDE SEQUENCE [LARGE SCALE GENOMIC DNA]</scope>
    <source>
        <strain evidence="1 2">Xinb3</strain>
        <tissue evidence="1">Complete organism</tissue>
    </source>
</reference>
<gene>
    <name evidence="1" type="ORF">APZ42_014084</name>
</gene>
<proteinExistence type="predicted"/>
<comment type="caution">
    <text evidence="1">The sequence shown here is derived from an EMBL/GenBank/DDBJ whole genome shotgun (WGS) entry which is preliminary data.</text>
</comment>
<sequence length="117" mass="12977">MQATKSDTGHLLPNRFTTTQTSDIKTHLSGGKTVTNEPLRYSTTAGEYGRHLSLIKRDEVTATRTDNETTAAGVTDGRNHDSPECSTETDISPIPLGWRRFTRLQSQIGMYRSSSFN</sequence>
<dbReference type="EMBL" id="LRGB01000378">
    <property type="protein sequence ID" value="KZS19473.1"/>
    <property type="molecule type" value="Genomic_DNA"/>
</dbReference>
<dbReference type="Proteomes" id="UP000076858">
    <property type="component" value="Unassembled WGS sequence"/>
</dbReference>
<accession>A0A0P5KVH2</accession>
<protein>
    <submittedName>
        <fullName evidence="1">Uncharacterized protein</fullName>
    </submittedName>
</protein>
<organism evidence="1 2">
    <name type="scientific">Daphnia magna</name>
    <dbReference type="NCBI Taxonomy" id="35525"/>
    <lineage>
        <taxon>Eukaryota</taxon>
        <taxon>Metazoa</taxon>
        <taxon>Ecdysozoa</taxon>
        <taxon>Arthropoda</taxon>
        <taxon>Crustacea</taxon>
        <taxon>Branchiopoda</taxon>
        <taxon>Diplostraca</taxon>
        <taxon>Cladocera</taxon>
        <taxon>Anomopoda</taxon>
        <taxon>Daphniidae</taxon>
        <taxon>Daphnia</taxon>
    </lineage>
</organism>
<dbReference type="AlphaFoldDB" id="A0A0P5KVH2"/>
<name>A0A0P5KVH2_9CRUS</name>
<evidence type="ECO:0000313" key="1">
    <source>
        <dbReference type="EMBL" id="KZS19473.1"/>
    </source>
</evidence>